<dbReference type="Proteomes" id="UP000292564">
    <property type="component" value="Unassembled WGS sequence"/>
</dbReference>
<proteinExistence type="predicted"/>
<sequence length="80" mass="8431">MTAPHDPLRLCVYATVAALTWIAGPVAVAAFAVLAFAGYLRAHRQGLRRSACVLRDVRLVLAYLAVLAAAGAAGAIIRWT</sequence>
<keyword evidence="1" id="KW-1133">Transmembrane helix</keyword>
<keyword evidence="1" id="KW-0812">Transmembrane</keyword>
<dbReference type="EMBL" id="SHKY01000001">
    <property type="protein sequence ID" value="RZU50403.1"/>
    <property type="molecule type" value="Genomic_DNA"/>
</dbReference>
<dbReference type="RefSeq" id="WP_130509342.1">
    <property type="nucleotide sequence ID" value="NZ_SHKY01000001.1"/>
</dbReference>
<keyword evidence="3" id="KW-1185">Reference proteome</keyword>
<keyword evidence="1" id="KW-0472">Membrane</keyword>
<evidence type="ECO:0000313" key="3">
    <source>
        <dbReference type="Proteomes" id="UP000292564"/>
    </source>
</evidence>
<evidence type="ECO:0000256" key="1">
    <source>
        <dbReference type="SAM" id="Phobius"/>
    </source>
</evidence>
<feature type="transmembrane region" description="Helical" evidence="1">
    <location>
        <begin position="12"/>
        <end position="40"/>
    </location>
</feature>
<comment type="caution">
    <text evidence="2">The sequence shown here is derived from an EMBL/GenBank/DDBJ whole genome shotgun (WGS) entry which is preliminary data.</text>
</comment>
<evidence type="ECO:0000313" key="2">
    <source>
        <dbReference type="EMBL" id="RZU50403.1"/>
    </source>
</evidence>
<name>A0A4Q7ZJB8_9ACTN</name>
<accession>A0A4Q7ZJB8</accession>
<feature type="transmembrane region" description="Helical" evidence="1">
    <location>
        <begin position="60"/>
        <end position="79"/>
    </location>
</feature>
<organism evidence="2 3">
    <name type="scientific">Krasilnikovia cinnamomea</name>
    <dbReference type="NCBI Taxonomy" id="349313"/>
    <lineage>
        <taxon>Bacteria</taxon>
        <taxon>Bacillati</taxon>
        <taxon>Actinomycetota</taxon>
        <taxon>Actinomycetes</taxon>
        <taxon>Micromonosporales</taxon>
        <taxon>Micromonosporaceae</taxon>
        <taxon>Krasilnikovia</taxon>
    </lineage>
</organism>
<gene>
    <name evidence="2" type="ORF">EV385_2175</name>
</gene>
<protein>
    <submittedName>
        <fullName evidence="2">Uncharacterized protein</fullName>
    </submittedName>
</protein>
<reference evidence="2 3" key="1">
    <citation type="submission" date="2019-02" db="EMBL/GenBank/DDBJ databases">
        <title>Sequencing the genomes of 1000 actinobacteria strains.</title>
        <authorList>
            <person name="Klenk H.-P."/>
        </authorList>
    </citation>
    <scope>NUCLEOTIDE SEQUENCE [LARGE SCALE GENOMIC DNA]</scope>
    <source>
        <strain evidence="2 3">DSM 45162</strain>
    </source>
</reference>
<dbReference type="AlphaFoldDB" id="A0A4Q7ZJB8"/>